<protein>
    <recommendedName>
        <fullName evidence="3">TsaA-like domain-containing protein</fullName>
    </recommendedName>
</protein>
<keyword evidence="5" id="KW-1185">Reference proteome</keyword>
<gene>
    <name evidence="4" type="ordered locus">Mpet_0029</name>
</gene>
<organism evidence="4 5">
    <name type="scientific">Methanolacinia petrolearia (strain DSM 11571 / OCM 486 / SEBR 4847)</name>
    <name type="common">Methanoplanus petrolearius</name>
    <dbReference type="NCBI Taxonomy" id="679926"/>
    <lineage>
        <taxon>Archaea</taxon>
        <taxon>Methanobacteriati</taxon>
        <taxon>Methanobacteriota</taxon>
        <taxon>Stenosarchaea group</taxon>
        <taxon>Methanomicrobia</taxon>
        <taxon>Methanomicrobiales</taxon>
        <taxon>Methanomicrobiaceae</taxon>
        <taxon>Methanolacinia</taxon>
    </lineage>
</organism>
<dbReference type="Gene3D" id="2.40.30.70">
    <property type="entry name" value="YaeB-like"/>
    <property type="match status" value="1"/>
</dbReference>
<dbReference type="InterPro" id="IPR040372">
    <property type="entry name" value="YaeB-like"/>
</dbReference>
<accession>E1RDC6</accession>
<dbReference type="InterPro" id="IPR023370">
    <property type="entry name" value="TrmO-like_N"/>
</dbReference>
<dbReference type="OrthoDB" id="40408at2157"/>
<name>E1RDC6_METP4</name>
<comment type="similarity">
    <text evidence="2">Belongs to the tRNA methyltransferase O family.</text>
</comment>
<dbReference type="AlphaFoldDB" id="E1RDC6"/>
<dbReference type="Proteomes" id="UP000006565">
    <property type="component" value="Chromosome"/>
</dbReference>
<dbReference type="SUPFAM" id="SSF118196">
    <property type="entry name" value="YaeB-like"/>
    <property type="match status" value="1"/>
</dbReference>
<evidence type="ECO:0000259" key="3">
    <source>
        <dbReference type="PROSITE" id="PS51668"/>
    </source>
</evidence>
<dbReference type="InterPro" id="IPR036414">
    <property type="entry name" value="YaeB_N_sf"/>
</dbReference>
<dbReference type="PANTHER" id="PTHR12818">
    <property type="entry name" value="TRNA (ADENINE(37)-N6)-METHYLTRANSFERASE"/>
    <property type="match status" value="1"/>
</dbReference>
<dbReference type="KEGG" id="mpi:Mpet_0029"/>
<dbReference type="Pfam" id="PF01980">
    <property type="entry name" value="TrmO_N"/>
    <property type="match status" value="1"/>
</dbReference>
<sequence length="148" mass="16407">MDTFEVKPIGRVIKSPYKERGDAPRQGRLEPDKEAEIEIFEEYRAGLGGLPGISHLYVLLWFDRAERDTLIGRPPHLGGEERPVFCTRSPARPNPIGLDIAEVLSVEGGIIRVAGMDALEGTPVIDIKPYTPSIDCITGAKDHFKEKK</sequence>
<dbReference type="RefSeq" id="WP_013327989.1">
    <property type="nucleotide sequence ID" value="NC_014507.1"/>
</dbReference>
<feature type="domain" description="TsaA-like" evidence="3">
    <location>
        <begin position="6"/>
        <end position="139"/>
    </location>
</feature>
<dbReference type="EMBL" id="CP002117">
    <property type="protein sequence ID" value="ADN34810.1"/>
    <property type="molecule type" value="Genomic_DNA"/>
</dbReference>
<dbReference type="PANTHER" id="PTHR12818:SF0">
    <property type="entry name" value="TRNA (ADENINE(37)-N6)-METHYLTRANSFERASE"/>
    <property type="match status" value="1"/>
</dbReference>
<dbReference type="NCBIfam" id="TIGR00104">
    <property type="entry name" value="tRNA_TsaA"/>
    <property type="match status" value="1"/>
</dbReference>
<evidence type="ECO:0000313" key="4">
    <source>
        <dbReference type="EMBL" id="ADN34810.1"/>
    </source>
</evidence>
<dbReference type="eggNOG" id="arCOG00761">
    <property type="taxonomic scope" value="Archaea"/>
</dbReference>
<keyword evidence="1" id="KW-0949">S-adenosyl-L-methionine</keyword>
<dbReference type="CDD" id="cd09281">
    <property type="entry name" value="UPF0066"/>
    <property type="match status" value="1"/>
</dbReference>
<dbReference type="PROSITE" id="PS51668">
    <property type="entry name" value="TSAA_2"/>
    <property type="match status" value="1"/>
</dbReference>
<evidence type="ECO:0000256" key="2">
    <source>
        <dbReference type="ARBA" id="ARBA00033753"/>
    </source>
</evidence>
<evidence type="ECO:0000256" key="1">
    <source>
        <dbReference type="ARBA" id="ARBA00022691"/>
    </source>
</evidence>
<evidence type="ECO:0000313" key="5">
    <source>
        <dbReference type="Proteomes" id="UP000006565"/>
    </source>
</evidence>
<dbReference type="GeneID" id="9742467"/>
<dbReference type="STRING" id="679926.Mpet_0029"/>
<reference evidence="4 5" key="1">
    <citation type="journal article" date="2010" name="Stand. Genomic Sci.">
        <title>Complete genome sequence of Methanoplanus petrolearius type strain (SEBR 4847).</title>
        <authorList>
            <person name="Brambilla E."/>
            <person name="Djao O.D."/>
            <person name="Daligault H."/>
            <person name="Lapidus A."/>
            <person name="Lucas S."/>
            <person name="Hammon N."/>
            <person name="Nolan M."/>
            <person name="Tice H."/>
            <person name="Cheng J.F."/>
            <person name="Han C."/>
            <person name="Tapia R."/>
            <person name="Goodwin L."/>
            <person name="Pitluck S."/>
            <person name="Liolios K."/>
            <person name="Ivanova N."/>
            <person name="Mavromatis K."/>
            <person name="Mikhailova N."/>
            <person name="Pati A."/>
            <person name="Chen A."/>
            <person name="Palaniappan K."/>
            <person name="Land M."/>
            <person name="Hauser L."/>
            <person name="Chang Y.J."/>
            <person name="Jeffries C.D."/>
            <person name="Rohde M."/>
            <person name="Spring S."/>
            <person name="Sikorski J."/>
            <person name="Goker M."/>
            <person name="Woyke T."/>
            <person name="Bristow J."/>
            <person name="Eisen J.A."/>
            <person name="Markowitz V."/>
            <person name="Hugenholtz P."/>
            <person name="Kyrpides N.C."/>
            <person name="Klenk H.P."/>
        </authorList>
    </citation>
    <scope>NUCLEOTIDE SEQUENCE [LARGE SCALE GENOMIC DNA]</scope>
    <source>
        <strain evidence="5">DSM 11571 / OCM 486 / SEBR 4847</strain>
    </source>
</reference>
<dbReference type="InterPro" id="IPR036413">
    <property type="entry name" value="YaeB-like_sf"/>
</dbReference>
<proteinExistence type="inferred from homology"/>
<dbReference type="HOGENOM" id="CLU_013458_2_0_2"/>